<dbReference type="Pfam" id="PF01578">
    <property type="entry name" value="Cytochrom_C_asm"/>
    <property type="match status" value="1"/>
</dbReference>
<proteinExistence type="predicted"/>
<feature type="transmembrane region" description="Helical" evidence="1">
    <location>
        <begin position="174"/>
        <end position="196"/>
    </location>
</feature>
<feature type="transmembrane region" description="Helical" evidence="1">
    <location>
        <begin position="61"/>
        <end position="80"/>
    </location>
</feature>
<reference evidence="4" key="1">
    <citation type="journal article" date="2019" name="Int. J. Syst. Evol. Microbiol.">
        <title>The Global Catalogue of Microorganisms (GCM) 10K type strain sequencing project: providing services to taxonomists for standard genome sequencing and annotation.</title>
        <authorList>
            <consortium name="The Broad Institute Genomics Platform"/>
            <consortium name="The Broad Institute Genome Sequencing Center for Infectious Disease"/>
            <person name="Wu L."/>
            <person name="Ma J."/>
        </authorList>
    </citation>
    <scope>NUCLEOTIDE SEQUENCE [LARGE SCALE GENOMIC DNA]</scope>
    <source>
        <strain evidence="4">JCM 18401</strain>
    </source>
</reference>
<evidence type="ECO:0000259" key="2">
    <source>
        <dbReference type="Pfam" id="PF01578"/>
    </source>
</evidence>
<keyword evidence="4" id="KW-1185">Reference proteome</keyword>
<dbReference type="PANTHER" id="PTHR38034:SF1">
    <property type="entry name" value="INNER MEMBRANE PROTEIN YPJD"/>
    <property type="match status" value="1"/>
</dbReference>
<keyword evidence="1" id="KW-0812">Transmembrane</keyword>
<keyword evidence="1" id="KW-0472">Membrane</keyword>
<dbReference type="EMBL" id="BAABJZ010000098">
    <property type="protein sequence ID" value="GAA4897349.1"/>
    <property type="molecule type" value="Genomic_DNA"/>
</dbReference>
<feature type="transmembrane region" description="Helical" evidence="1">
    <location>
        <begin position="36"/>
        <end position="55"/>
    </location>
</feature>
<dbReference type="InterPro" id="IPR002541">
    <property type="entry name" value="Cyt_c_assembly"/>
</dbReference>
<dbReference type="RefSeq" id="WP_345336593.1">
    <property type="nucleotide sequence ID" value="NZ_BAABJZ010000098.1"/>
</dbReference>
<feature type="transmembrane region" description="Helical" evidence="1">
    <location>
        <begin position="235"/>
        <end position="253"/>
    </location>
</feature>
<dbReference type="Proteomes" id="UP001499988">
    <property type="component" value="Unassembled WGS sequence"/>
</dbReference>
<feature type="transmembrane region" description="Helical" evidence="1">
    <location>
        <begin position="6"/>
        <end position="24"/>
    </location>
</feature>
<keyword evidence="1" id="KW-1133">Transmembrane helix</keyword>
<feature type="transmembrane region" description="Helical" evidence="1">
    <location>
        <begin position="87"/>
        <end position="108"/>
    </location>
</feature>
<gene>
    <name evidence="3" type="primary">ccsA</name>
    <name evidence="3" type="ORF">GCM10023333_33320</name>
</gene>
<evidence type="ECO:0000313" key="4">
    <source>
        <dbReference type="Proteomes" id="UP001499988"/>
    </source>
</evidence>
<accession>A0ABP9FBN5</accession>
<evidence type="ECO:0000313" key="3">
    <source>
        <dbReference type="EMBL" id="GAA4897349.1"/>
    </source>
</evidence>
<dbReference type="PANTHER" id="PTHR38034">
    <property type="entry name" value="INNER MEMBRANE PROTEIN YPJD"/>
    <property type="match status" value="1"/>
</dbReference>
<comment type="caution">
    <text evidence="3">The sequence shown here is derived from an EMBL/GenBank/DDBJ whole genome shotgun (WGS) entry which is preliminary data.</text>
</comment>
<dbReference type="InterPro" id="IPR052372">
    <property type="entry name" value="YpjD/HemX"/>
</dbReference>
<sequence length="262" mass="28569">MELFAVAAILGYVIAFALLASRLLHPQGPQRKPITVIATLALLAHAVALTDAIMVKEGQNFSLTNTLSLLIWFITAAITVMMPRLKVLIAAPAVYAGAILAVAALWLLPPSYITHFEAEPAILIHVFLAMLAYAVMLLAALYALQLAGIDRRLKDRQLMLNTALPPLMTVEKQLYHFIWVGFVLLSAGLLTGWVFLDNFLGDGKGHKAILSMLAWGLYGTMLLQHHTRGVRIRTAVAYSLSGAAILTLAYFGSRVVKELILN</sequence>
<protein>
    <submittedName>
        <fullName evidence="3">Cytochrome c biogenesis protein CcsA</fullName>
    </submittedName>
</protein>
<feature type="domain" description="Cytochrome c assembly protein" evidence="2">
    <location>
        <begin position="36"/>
        <end position="260"/>
    </location>
</feature>
<name>A0ABP9FBN5_9GAMM</name>
<evidence type="ECO:0000256" key="1">
    <source>
        <dbReference type="SAM" id="Phobius"/>
    </source>
</evidence>
<feature type="transmembrane region" description="Helical" evidence="1">
    <location>
        <begin position="120"/>
        <end position="144"/>
    </location>
</feature>
<organism evidence="3 4">
    <name type="scientific">Ferrimonas pelagia</name>
    <dbReference type="NCBI Taxonomy" id="1177826"/>
    <lineage>
        <taxon>Bacteria</taxon>
        <taxon>Pseudomonadati</taxon>
        <taxon>Pseudomonadota</taxon>
        <taxon>Gammaproteobacteria</taxon>
        <taxon>Alteromonadales</taxon>
        <taxon>Ferrimonadaceae</taxon>
        <taxon>Ferrimonas</taxon>
    </lineage>
</organism>